<keyword evidence="2" id="KW-0472">Membrane</keyword>
<keyword evidence="4" id="KW-1185">Reference proteome</keyword>
<proteinExistence type="predicted"/>
<name>A0A6H0Y0F1_9PEZI</name>
<evidence type="ECO:0000256" key="1">
    <source>
        <dbReference type="SAM" id="MobiDB-lite"/>
    </source>
</evidence>
<evidence type="ECO:0000256" key="2">
    <source>
        <dbReference type="SAM" id="Phobius"/>
    </source>
</evidence>
<dbReference type="OrthoDB" id="5215637at2759"/>
<feature type="compositionally biased region" description="Pro residues" evidence="1">
    <location>
        <begin position="288"/>
        <end position="298"/>
    </location>
</feature>
<keyword evidence="2" id="KW-1133">Transmembrane helix</keyword>
<evidence type="ECO:0000313" key="3">
    <source>
        <dbReference type="EMBL" id="QIX00484.1"/>
    </source>
</evidence>
<feature type="region of interest" description="Disordered" evidence="1">
    <location>
        <begin position="232"/>
        <end position="251"/>
    </location>
</feature>
<dbReference type="EMBL" id="CP051142">
    <property type="protein sequence ID" value="QIX00484.1"/>
    <property type="molecule type" value="Genomic_DNA"/>
</dbReference>
<sequence length="325" mass="34592">MSDFFGCYFPDHTQALNHTSCNAGAQNSWCCHIDDVCLSNGYCQQTSAPWSNRLGRHSCTDKTWSSTACPSYCNDVRPNADIGLYLAFDRPNGAFCCGVNVNTTTGQCQNATKNSFAPFDLPEGRVIWNRSSGAIIKAGSGTVTIADLDLPATSNTTSTAVTQSSSAAALASSSNSSTAVSSSSSSSSNSNSNIVPVAVGIAVPLAVLLIAALIALGFLFNQNRKLRKEKAEWAERSSSAPEVRPGETQYGRQSLMSSAPVYEYKQATSTNWEPYTPQAQMAQADYMRPPPHPMPSPPHQNAIEAGSVHIGELPATESRKPPANL</sequence>
<organism evidence="3 4">
    <name type="scientific">Peltaster fructicola</name>
    <dbReference type="NCBI Taxonomy" id="286661"/>
    <lineage>
        <taxon>Eukaryota</taxon>
        <taxon>Fungi</taxon>
        <taxon>Dikarya</taxon>
        <taxon>Ascomycota</taxon>
        <taxon>Pezizomycotina</taxon>
        <taxon>Dothideomycetes</taxon>
        <taxon>Dothideomycetes incertae sedis</taxon>
        <taxon>Peltaster</taxon>
    </lineage>
</organism>
<gene>
    <name evidence="3" type="ORF">AMS68_006001</name>
</gene>
<reference evidence="3 4" key="1">
    <citation type="journal article" date="2016" name="Sci. Rep.">
        <title>Peltaster fructicola genome reveals evolution from an invasive phytopathogen to an ectophytic parasite.</title>
        <authorList>
            <person name="Xu C."/>
            <person name="Chen H."/>
            <person name="Gleason M.L."/>
            <person name="Xu J.R."/>
            <person name="Liu H."/>
            <person name="Zhang R."/>
            <person name="Sun G."/>
        </authorList>
    </citation>
    <scope>NUCLEOTIDE SEQUENCE [LARGE SCALE GENOMIC DNA]</scope>
    <source>
        <strain evidence="3 4">LNHT1506</strain>
    </source>
</reference>
<accession>A0A6H0Y0F1</accession>
<dbReference type="Proteomes" id="UP000503462">
    <property type="component" value="Chromosome 4"/>
</dbReference>
<evidence type="ECO:0000313" key="4">
    <source>
        <dbReference type="Proteomes" id="UP000503462"/>
    </source>
</evidence>
<evidence type="ECO:0008006" key="5">
    <source>
        <dbReference type="Google" id="ProtNLM"/>
    </source>
</evidence>
<protein>
    <recommendedName>
        <fullName evidence="5">Mid2 domain-containing protein</fullName>
    </recommendedName>
</protein>
<keyword evidence="2" id="KW-0812">Transmembrane</keyword>
<feature type="region of interest" description="Disordered" evidence="1">
    <location>
        <begin position="285"/>
        <end position="325"/>
    </location>
</feature>
<dbReference type="AlphaFoldDB" id="A0A6H0Y0F1"/>
<feature type="transmembrane region" description="Helical" evidence="2">
    <location>
        <begin position="194"/>
        <end position="220"/>
    </location>
</feature>